<gene>
    <name evidence="5" type="ordered locus">MTR_3g005610</name>
</gene>
<name>G7IYG2_MEDTR</name>
<dbReference type="PaxDb" id="3880-AES68294"/>
<evidence type="ECO:0000313" key="6">
    <source>
        <dbReference type="EnsemblPlants" id="AES68294"/>
    </source>
</evidence>
<keyword evidence="3" id="KW-0732">Signal</keyword>
<evidence type="ECO:0000256" key="1">
    <source>
        <dbReference type="ARBA" id="ARBA00022801"/>
    </source>
</evidence>
<dbReference type="AlphaFoldDB" id="G7IYG2"/>
<protein>
    <submittedName>
        <fullName evidence="5">Beta-galactosidase, putative</fullName>
    </submittedName>
</protein>
<dbReference type="InterPro" id="IPR048913">
    <property type="entry name" value="BetaGal_gal-bd"/>
</dbReference>
<organism evidence="5 7">
    <name type="scientific">Medicago truncatula</name>
    <name type="common">Barrel medic</name>
    <name type="synonym">Medicago tribuloides</name>
    <dbReference type="NCBI Taxonomy" id="3880"/>
    <lineage>
        <taxon>Eukaryota</taxon>
        <taxon>Viridiplantae</taxon>
        <taxon>Streptophyta</taxon>
        <taxon>Embryophyta</taxon>
        <taxon>Tracheophyta</taxon>
        <taxon>Spermatophyta</taxon>
        <taxon>Magnoliopsida</taxon>
        <taxon>eudicotyledons</taxon>
        <taxon>Gunneridae</taxon>
        <taxon>Pentapetalae</taxon>
        <taxon>rosids</taxon>
        <taxon>fabids</taxon>
        <taxon>Fabales</taxon>
        <taxon>Fabaceae</taxon>
        <taxon>Papilionoideae</taxon>
        <taxon>50 kb inversion clade</taxon>
        <taxon>NPAAA clade</taxon>
        <taxon>Hologalegina</taxon>
        <taxon>IRL clade</taxon>
        <taxon>Trifolieae</taxon>
        <taxon>Medicago</taxon>
    </lineage>
</organism>
<dbReference type="Proteomes" id="UP000002051">
    <property type="component" value="Chromosome 3"/>
</dbReference>
<dbReference type="GO" id="GO:0005975">
    <property type="term" value="P:carbohydrate metabolic process"/>
    <property type="evidence" value="ECO:0007669"/>
    <property type="project" value="InterPro"/>
</dbReference>
<evidence type="ECO:0000313" key="5">
    <source>
        <dbReference type="EMBL" id="AES68294.1"/>
    </source>
</evidence>
<feature type="domain" description="Beta-galactosidase galactose-binding" evidence="4">
    <location>
        <begin position="210"/>
        <end position="271"/>
    </location>
</feature>
<keyword evidence="7" id="KW-1185">Reference proteome</keyword>
<dbReference type="Gene3D" id="2.60.120.260">
    <property type="entry name" value="Galactose-binding domain-like"/>
    <property type="match status" value="1"/>
</dbReference>
<keyword evidence="2" id="KW-0326">Glycosidase</keyword>
<evidence type="ECO:0000256" key="2">
    <source>
        <dbReference type="ARBA" id="ARBA00023295"/>
    </source>
</evidence>
<dbReference type="InterPro" id="IPR001944">
    <property type="entry name" value="Glycoside_Hdrlase_35"/>
</dbReference>
<dbReference type="OMA" id="PIFITER"/>
<evidence type="ECO:0000313" key="7">
    <source>
        <dbReference type="Proteomes" id="UP000002051"/>
    </source>
</evidence>
<feature type="chain" id="PRO_5014572547" evidence="3">
    <location>
        <begin position="26"/>
        <end position="309"/>
    </location>
</feature>
<dbReference type="InterPro" id="IPR008979">
    <property type="entry name" value="Galactose-bd-like_sf"/>
</dbReference>
<reference evidence="6" key="3">
    <citation type="submission" date="2015-04" db="UniProtKB">
        <authorList>
            <consortium name="EnsemblPlants"/>
        </authorList>
    </citation>
    <scope>IDENTIFICATION</scope>
    <source>
        <strain evidence="6">cv. Jemalong A17</strain>
    </source>
</reference>
<dbReference type="SUPFAM" id="SSF49785">
    <property type="entry name" value="Galactose-binding domain-like"/>
    <property type="match status" value="1"/>
</dbReference>
<dbReference type="Pfam" id="PF21467">
    <property type="entry name" value="BetaGal_gal-bd"/>
    <property type="match status" value="1"/>
</dbReference>
<keyword evidence="1" id="KW-0378">Hydrolase</keyword>
<dbReference type="EnsemblPlants" id="AES68294">
    <property type="protein sequence ID" value="AES68294"/>
    <property type="gene ID" value="MTR_3g005610"/>
</dbReference>
<dbReference type="PANTHER" id="PTHR23421">
    <property type="entry name" value="BETA-GALACTOSIDASE RELATED"/>
    <property type="match status" value="1"/>
</dbReference>
<dbReference type="PRINTS" id="PR00742">
    <property type="entry name" value="GLHYDRLASE35"/>
</dbReference>
<evidence type="ECO:0000256" key="3">
    <source>
        <dbReference type="SAM" id="SignalP"/>
    </source>
</evidence>
<reference evidence="5 7" key="1">
    <citation type="journal article" date="2011" name="Nature">
        <title>The Medicago genome provides insight into the evolution of rhizobial symbioses.</title>
        <authorList>
            <person name="Young N.D."/>
            <person name="Debelle F."/>
            <person name="Oldroyd G.E."/>
            <person name="Geurts R."/>
            <person name="Cannon S.B."/>
            <person name="Udvardi M.K."/>
            <person name="Benedito V.A."/>
            <person name="Mayer K.F."/>
            <person name="Gouzy J."/>
            <person name="Schoof H."/>
            <person name="Van de Peer Y."/>
            <person name="Proost S."/>
            <person name="Cook D.R."/>
            <person name="Meyers B.C."/>
            <person name="Spannagl M."/>
            <person name="Cheung F."/>
            <person name="De Mita S."/>
            <person name="Krishnakumar V."/>
            <person name="Gundlach H."/>
            <person name="Zhou S."/>
            <person name="Mudge J."/>
            <person name="Bharti A.K."/>
            <person name="Murray J.D."/>
            <person name="Naoumkina M.A."/>
            <person name="Rosen B."/>
            <person name="Silverstein K.A."/>
            <person name="Tang H."/>
            <person name="Rombauts S."/>
            <person name="Zhao P.X."/>
            <person name="Zhou P."/>
            <person name="Barbe V."/>
            <person name="Bardou P."/>
            <person name="Bechner M."/>
            <person name="Bellec A."/>
            <person name="Berger A."/>
            <person name="Berges H."/>
            <person name="Bidwell S."/>
            <person name="Bisseling T."/>
            <person name="Choisne N."/>
            <person name="Couloux A."/>
            <person name="Denny R."/>
            <person name="Deshpande S."/>
            <person name="Dai X."/>
            <person name="Doyle J.J."/>
            <person name="Dudez A.M."/>
            <person name="Farmer A.D."/>
            <person name="Fouteau S."/>
            <person name="Franken C."/>
            <person name="Gibelin C."/>
            <person name="Gish J."/>
            <person name="Goldstein S."/>
            <person name="Gonzalez A.J."/>
            <person name="Green P.J."/>
            <person name="Hallab A."/>
            <person name="Hartog M."/>
            <person name="Hua A."/>
            <person name="Humphray S.J."/>
            <person name="Jeong D.H."/>
            <person name="Jing Y."/>
            <person name="Jocker A."/>
            <person name="Kenton S.M."/>
            <person name="Kim D.J."/>
            <person name="Klee K."/>
            <person name="Lai H."/>
            <person name="Lang C."/>
            <person name="Lin S."/>
            <person name="Macmil S.L."/>
            <person name="Magdelenat G."/>
            <person name="Matthews L."/>
            <person name="McCorrison J."/>
            <person name="Monaghan E.L."/>
            <person name="Mun J.H."/>
            <person name="Najar F.Z."/>
            <person name="Nicholson C."/>
            <person name="Noirot C."/>
            <person name="O'Bleness M."/>
            <person name="Paule C.R."/>
            <person name="Poulain J."/>
            <person name="Prion F."/>
            <person name="Qin B."/>
            <person name="Qu C."/>
            <person name="Retzel E.F."/>
            <person name="Riddle C."/>
            <person name="Sallet E."/>
            <person name="Samain S."/>
            <person name="Samson N."/>
            <person name="Sanders I."/>
            <person name="Saurat O."/>
            <person name="Scarpelli C."/>
            <person name="Schiex T."/>
            <person name="Segurens B."/>
            <person name="Severin A.J."/>
            <person name="Sherrier D.J."/>
            <person name="Shi R."/>
            <person name="Sims S."/>
            <person name="Singer S.R."/>
            <person name="Sinharoy S."/>
            <person name="Sterck L."/>
            <person name="Viollet A."/>
            <person name="Wang B.B."/>
            <person name="Wang K."/>
            <person name="Wang M."/>
            <person name="Wang X."/>
            <person name="Warfsmann J."/>
            <person name="Weissenbach J."/>
            <person name="White D.D."/>
            <person name="White J.D."/>
            <person name="Wiley G.B."/>
            <person name="Wincker P."/>
            <person name="Xing Y."/>
            <person name="Yang L."/>
            <person name="Yao Z."/>
            <person name="Ying F."/>
            <person name="Zhai J."/>
            <person name="Zhou L."/>
            <person name="Zuber A."/>
            <person name="Denarie J."/>
            <person name="Dixon R.A."/>
            <person name="May G.D."/>
            <person name="Schwartz D.C."/>
            <person name="Rogers J."/>
            <person name="Quetier F."/>
            <person name="Town C.D."/>
            <person name="Roe B.A."/>
        </authorList>
    </citation>
    <scope>NUCLEOTIDE SEQUENCE [LARGE SCALE GENOMIC DNA]</scope>
    <source>
        <strain evidence="5">A17</strain>
        <strain evidence="6 7">cv. Jemalong A17</strain>
    </source>
</reference>
<dbReference type="EMBL" id="CM001219">
    <property type="protein sequence ID" value="AES68294.1"/>
    <property type="molecule type" value="Genomic_DNA"/>
</dbReference>
<dbReference type="GO" id="GO:0004553">
    <property type="term" value="F:hydrolase activity, hydrolyzing O-glycosyl compounds"/>
    <property type="evidence" value="ECO:0007669"/>
    <property type="project" value="InterPro"/>
</dbReference>
<evidence type="ECO:0000259" key="4">
    <source>
        <dbReference type="Pfam" id="PF21467"/>
    </source>
</evidence>
<dbReference type="eggNOG" id="KOG0496">
    <property type="taxonomic scope" value="Eukaryota"/>
</dbReference>
<proteinExistence type="predicted"/>
<accession>G7IYG2</accession>
<sequence>MSNPRFSIFLTACLALLCTCSLGNTLKWEWASEPMQDTLLGKGTFTASKLLNQKNVTAGASDYLWYMTEVVVNDTKIWGKARLHVDTKGPILYSYINGFWWGVEGGSPSKPGFVYEEDVSLKQGANIISLLSVTLGKSNCSGYIDMKETGIVGGPAKLISTEYPNNVLDLSKSTWSYKVGMNGVARKFYDPKSTNVVPWQTRNVSIEGPMTWYKTTFKTPEGSNLVVLDLIGLQRGKAWVNGQSIGRYWIGENSSFRFYAVPRPFLNKDVNTLVLFEELGLGEGPFNVSVDIVSNESKNFVKWDQGCIS</sequence>
<reference evidence="5 7" key="2">
    <citation type="journal article" date="2014" name="BMC Genomics">
        <title>An improved genome release (version Mt4.0) for the model legume Medicago truncatula.</title>
        <authorList>
            <person name="Tang H."/>
            <person name="Krishnakumar V."/>
            <person name="Bidwell S."/>
            <person name="Rosen B."/>
            <person name="Chan A."/>
            <person name="Zhou S."/>
            <person name="Gentzbittel L."/>
            <person name="Childs K.L."/>
            <person name="Yandell M."/>
            <person name="Gundlach H."/>
            <person name="Mayer K.F."/>
            <person name="Schwartz D.C."/>
            <person name="Town C.D."/>
        </authorList>
    </citation>
    <scope>GENOME REANNOTATION</scope>
    <source>
        <strain evidence="6 7">cv. Jemalong A17</strain>
    </source>
</reference>
<feature type="signal peptide" evidence="3">
    <location>
        <begin position="1"/>
        <end position="25"/>
    </location>
</feature>
<dbReference type="HOGENOM" id="CLU_078367_0_0_1"/>